<evidence type="ECO:0000256" key="2">
    <source>
        <dbReference type="ARBA" id="ARBA00022801"/>
    </source>
</evidence>
<dbReference type="SUPFAM" id="SSF109604">
    <property type="entry name" value="HD-domain/PDEase-like"/>
    <property type="match status" value="1"/>
</dbReference>
<evidence type="ECO:0000259" key="3">
    <source>
        <dbReference type="Pfam" id="PF00233"/>
    </source>
</evidence>
<dbReference type="GO" id="GO:0004114">
    <property type="term" value="F:3',5'-cyclic-nucleotide phosphodiesterase activity"/>
    <property type="evidence" value="ECO:0007669"/>
    <property type="project" value="InterPro"/>
</dbReference>
<keyword evidence="1" id="KW-0479">Metal-binding</keyword>
<dbReference type="PROSITE" id="PS00126">
    <property type="entry name" value="PDEASE_I_1"/>
    <property type="match status" value="1"/>
</dbReference>
<reference evidence="5" key="1">
    <citation type="submission" date="2016-11" db="UniProtKB">
        <authorList>
            <consortium name="WormBaseParasite"/>
        </authorList>
    </citation>
    <scope>IDENTIFICATION</scope>
</reference>
<dbReference type="CDD" id="cd00077">
    <property type="entry name" value="HDc"/>
    <property type="match status" value="1"/>
</dbReference>
<keyword evidence="2" id="KW-0378">Hydrolase</keyword>
<feature type="domain" description="PDEase" evidence="3">
    <location>
        <begin position="124"/>
        <end position="163"/>
    </location>
</feature>
<dbReference type="AlphaFoldDB" id="A0A1I8F6E7"/>
<dbReference type="InterPro" id="IPR002073">
    <property type="entry name" value="PDEase_catalytic_dom"/>
</dbReference>
<dbReference type="Proteomes" id="UP000095280">
    <property type="component" value="Unplaced"/>
</dbReference>
<dbReference type="Pfam" id="PF00233">
    <property type="entry name" value="PDEase_I"/>
    <property type="match status" value="2"/>
</dbReference>
<dbReference type="GO" id="GO:0046872">
    <property type="term" value="F:metal ion binding"/>
    <property type="evidence" value="ECO:0007669"/>
    <property type="project" value="UniProtKB-KW"/>
</dbReference>
<evidence type="ECO:0000256" key="1">
    <source>
        <dbReference type="ARBA" id="ARBA00022723"/>
    </source>
</evidence>
<dbReference type="InterPro" id="IPR036971">
    <property type="entry name" value="PDEase_catalytic_dom_sf"/>
</dbReference>
<feature type="domain" description="PDEase" evidence="3">
    <location>
        <begin position="175"/>
        <end position="280"/>
    </location>
</feature>
<evidence type="ECO:0000313" key="5">
    <source>
        <dbReference type="WBParaSite" id="maker-unitig_22297-snap-gene-0.2-mRNA-1"/>
    </source>
</evidence>
<dbReference type="GO" id="GO:0007165">
    <property type="term" value="P:signal transduction"/>
    <property type="evidence" value="ECO:0007669"/>
    <property type="project" value="InterPro"/>
</dbReference>
<accession>A0A1I8F6E7</accession>
<dbReference type="InterPro" id="IPR003607">
    <property type="entry name" value="HD/PDEase_dom"/>
</dbReference>
<keyword evidence="4" id="KW-1185">Reference proteome</keyword>
<sequence length="310" mass="34422">ELDEVSIHGPALHPGEETQYPSGRALLLMNKPDGKLVHPGESTGWRRPSPCSAVCSAFTTLACTRKPRVPWKTPNGVALPKLDDAIRRLSKLPGAVGSVLEAQRLRLHLISASGRWLLSSSTELRALNRLDKMALLIACLCHDLDHRGTDNKFQKLTLSPLASAVQLVNAGAAPLQPPQYECCIETIEKCILATDLERHFQEADPSIIDTGSFDISCPETRRTYCTALLMTAADPQLQSPSLGMFSTRRPLGCQMSLRAGDRERSELNMQREDLKDRDKRCVSLRCKLAHRFRLPASLHDPPLKEFEDEK</sequence>
<dbReference type="InterPro" id="IPR023174">
    <property type="entry name" value="PDEase_CS"/>
</dbReference>
<name>A0A1I8F6E7_9PLAT</name>
<protein>
    <submittedName>
        <fullName evidence="5">PDEase domain-containing protein</fullName>
    </submittedName>
</protein>
<dbReference type="WBParaSite" id="maker-unitig_22297-snap-gene-0.2-mRNA-1">
    <property type="protein sequence ID" value="maker-unitig_22297-snap-gene-0.2-mRNA-1"/>
    <property type="gene ID" value="maker-unitig_22297-snap-gene-0.2"/>
</dbReference>
<organism evidence="4 5">
    <name type="scientific">Macrostomum lignano</name>
    <dbReference type="NCBI Taxonomy" id="282301"/>
    <lineage>
        <taxon>Eukaryota</taxon>
        <taxon>Metazoa</taxon>
        <taxon>Spiralia</taxon>
        <taxon>Lophotrochozoa</taxon>
        <taxon>Platyhelminthes</taxon>
        <taxon>Rhabditophora</taxon>
        <taxon>Macrostomorpha</taxon>
        <taxon>Macrostomida</taxon>
        <taxon>Macrostomidae</taxon>
        <taxon>Macrostomum</taxon>
    </lineage>
</organism>
<dbReference type="Gene3D" id="1.10.1300.10">
    <property type="entry name" value="3'5'-cyclic nucleotide phosphodiesterase, catalytic domain"/>
    <property type="match status" value="2"/>
</dbReference>
<dbReference type="PANTHER" id="PTHR11347">
    <property type="entry name" value="CYCLIC NUCLEOTIDE PHOSPHODIESTERASE"/>
    <property type="match status" value="1"/>
</dbReference>
<evidence type="ECO:0000313" key="4">
    <source>
        <dbReference type="Proteomes" id="UP000095280"/>
    </source>
</evidence>
<proteinExistence type="predicted"/>